<dbReference type="InterPro" id="IPR029045">
    <property type="entry name" value="ClpP/crotonase-like_dom_sf"/>
</dbReference>
<dbReference type="InterPro" id="IPR018376">
    <property type="entry name" value="Enoyl-CoA_hyd/isom_CS"/>
</dbReference>
<dbReference type="Gene3D" id="1.20.5.340">
    <property type="match status" value="1"/>
</dbReference>
<evidence type="ECO:0000256" key="1">
    <source>
        <dbReference type="ARBA" id="ARBA00004173"/>
    </source>
</evidence>
<keyword evidence="19" id="KW-1185">Reference proteome</keyword>
<dbReference type="EC" id="4.2.1.17" evidence="4"/>
<evidence type="ECO:0000256" key="13">
    <source>
        <dbReference type="ARBA" id="ARBA00073937"/>
    </source>
</evidence>
<keyword evidence="6" id="KW-0276">Fatty acid metabolism</keyword>
<dbReference type="InterPro" id="IPR001753">
    <property type="entry name" value="Enoyl-CoA_hydra/iso"/>
</dbReference>
<keyword evidence="7 16" id="KW-1133">Transmembrane helix</keyword>
<dbReference type="FunFam" id="1.10.12.10:FF:000001">
    <property type="entry name" value="Probable enoyl-CoA hydratase, mitochondrial"/>
    <property type="match status" value="1"/>
</dbReference>
<dbReference type="FunFam" id="3.90.226.10:FF:000019">
    <property type="entry name" value="Enoyl-CoA hydratase, mitochondrial"/>
    <property type="match status" value="1"/>
</dbReference>
<dbReference type="PANTHER" id="PTHR11941">
    <property type="entry name" value="ENOYL-COA HYDRATASE-RELATED"/>
    <property type="match status" value="1"/>
</dbReference>
<dbReference type="Pfam" id="PF06814">
    <property type="entry name" value="GOST_TM"/>
    <property type="match status" value="1"/>
</dbReference>
<evidence type="ECO:0000256" key="16">
    <source>
        <dbReference type="SAM" id="Phobius"/>
    </source>
</evidence>
<comment type="similarity">
    <text evidence="3 14">Belongs to the enoyl-CoA hydratase/isomerase family.</text>
</comment>
<keyword evidence="8 15" id="KW-0175">Coiled coil</keyword>
<keyword evidence="5 16" id="KW-0812">Transmembrane</keyword>
<dbReference type="CDD" id="cd06558">
    <property type="entry name" value="crotonase-like"/>
    <property type="match status" value="1"/>
</dbReference>
<accession>A0A8H7SQ23</accession>
<evidence type="ECO:0000256" key="15">
    <source>
        <dbReference type="SAM" id="Coils"/>
    </source>
</evidence>
<evidence type="ECO:0000313" key="18">
    <source>
        <dbReference type="EMBL" id="KAG2234734.1"/>
    </source>
</evidence>
<keyword evidence="9" id="KW-0443">Lipid metabolism</keyword>
<evidence type="ECO:0000256" key="5">
    <source>
        <dbReference type="ARBA" id="ARBA00022692"/>
    </source>
</evidence>
<dbReference type="Pfam" id="PF00378">
    <property type="entry name" value="ECH_1"/>
    <property type="match status" value="1"/>
</dbReference>
<feature type="transmembrane region" description="Helical" evidence="16">
    <location>
        <begin position="310"/>
        <end position="331"/>
    </location>
</feature>
<feature type="transmembrane region" description="Helical" evidence="16">
    <location>
        <begin position="204"/>
        <end position="223"/>
    </location>
</feature>
<dbReference type="GO" id="GO:0005739">
    <property type="term" value="C:mitochondrion"/>
    <property type="evidence" value="ECO:0007669"/>
    <property type="project" value="UniProtKB-SubCell"/>
</dbReference>
<evidence type="ECO:0000256" key="3">
    <source>
        <dbReference type="ARBA" id="ARBA00005254"/>
    </source>
</evidence>
<organism evidence="18 19">
    <name type="scientific">Thamnidium elegans</name>
    <dbReference type="NCBI Taxonomy" id="101142"/>
    <lineage>
        <taxon>Eukaryota</taxon>
        <taxon>Fungi</taxon>
        <taxon>Fungi incertae sedis</taxon>
        <taxon>Mucoromycota</taxon>
        <taxon>Mucoromycotina</taxon>
        <taxon>Mucoromycetes</taxon>
        <taxon>Mucorales</taxon>
        <taxon>Mucorineae</taxon>
        <taxon>Mucoraceae</taxon>
        <taxon>Thamnidium</taxon>
    </lineage>
</organism>
<evidence type="ECO:0000256" key="4">
    <source>
        <dbReference type="ARBA" id="ARBA00012076"/>
    </source>
</evidence>
<evidence type="ECO:0000259" key="17">
    <source>
        <dbReference type="Pfam" id="PF06814"/>
    </source>
</evidence>
<feature type="transmembrane region" description="Helical" evidence="16">
    <location>
        <begin position="280"/>
        <end position="298"/>
    </location>
</feature>
<gene>
    <name evidence="18" type="ORF">INT48_004172</name>
</gene>
<evidence type="ECO:0000256" key="8">
    <source>
        <dbReference type="ARBA" id="ARBA00023054"/>
    </source>
</evidence>
<dbReference type="GO" id="GO:0006635">
    <property type="term" value="P:fatty acid beta-oxidation"/>
    <property type="evidence" value="ECO:0007669"/>
    <property type="project" value="TreeGrafter"/>
</dbReference>
<dbReference type="EMBL" id="JAEPRE010000047">
    <property type="protein sequence ID" value="KAG2234734.1"/>
    <property type="molecule type" value="Genomic_DNA"/>
</dbReference>
<feature type="transmembrane region" description="Helical" evidence="16">
    <location>
        <begin position="175"/>
        <end position="197"/>
    </location>
</feature>
<dbReference type="InterPro" id="IPR053937">
    <property type="entry name" value="GOST_TM"/>
</dbReference>
<proteinExistence type="inferred from homology"/>
<feature type="transmembrane region" description="Helical" evidence="16">
    <location>
        <begin position="386"/>
        <end position="406"/>
    </location>
</feature>
<evidence type="ECO:0000256" key="14">
    <source>
        <dbReference type="RuleBase" id="RU003707"/>
    </source>
</evidence>
<dbReference type="PANTHER" id="PTHR11941:SF54">
    <property type="entry name" value="ENOYL-COA HYDRATASE, MITOCHONDRIAL"/>
    <property type="match status" value="1"/>
</dbReference>
<evidence type="ECO:0000256" key="7">
    <source>
        <dbReference type="ARBA" id="ARBA00022989"/>
    </source>
</evidence>
<dbReference type="GO" id="GO:0004300">
    <property type="term" value="F:enoyl-CoA hydratase activity"/>
    <property type="evidence" value="ECO:0007669"/>
    <property type="project" value="UniProtKB-EC"/>
</dbReference>
<keyword evidence="10" id="KW-0496">Mitochondrion</keyword>
<keyword evidence="12" id="KW-0456">Lyase</keyword>
<dbReference type="InterPro" id="IPR014748">
    <property type="entry name" value="Enoyl-CoA_hydra_C"/>
</dbReference>
<feature type="coiled-coil region" evidence="15">
    <location>
        <begin position="483"/>
        <end position="583"/>
    </location>
</feature>
<dbReference type="PROSITE" id="PS00166">
    <property type="entry name" value="ENOYL_COA_HYDRATASE"/>
    <property type="match status" value="1"/>
</dbReference>
<feature type="transmembrane region" description="Helical" evidence="16">
    <location>
        <begin position="243"/>
        <end position="268"/>
    </location>
</feature>
<dbReference type="SUPFAM" id="SSF52096">
    <property type="entry name" value="ClpP/crotonase"/>
    <property type="match status" value="1"/>
</dbReference>
<dbReference type="Pfam" id="PF07798">
    <property type="entry name" value="CCDC90-like"/>
    <property type="match status" value="1"/>
</dbReference>
<evidence type="ECO:0000256" key="11">
    <source>
        <dbReference type="ARBA" id="ARBA00023136"/>
    </source>
</evidence>
<sequence length="874" mass="98068">MVMLTHEGRYGLEPQFKGPFIVVELVYAELIVEKDSRKMIEVAEFGFLPGGRLTIELSQLNWETESSGTAAFYIRKGWILQDQYNLNHRPIKYDQCFLNNSFIKDEVNDGASRVELLPSSIEKWERVIDVKPGEQGLWQVLFISCKTSTVSFKLSITPVNPNGNYLSAGDIPLPYVYALSSIAYLIATIYWISLLLFRKNTSVFRAHWLMFVLVLCIVINKALQSVKYHSMRIGTVSSNWKIGFYVFTSIKGVLSLLIIVLLASGWMFIKPFLSSRDKKIISVIIPLQVLVNVASAIGTESALGSNDWSFWNMLLPLIDLVSCGIILWTILQTRKHLASGASADGKEQDILSKYKLWSSFYVVTLVYIYITRIVVQILQASLPFQYVHWFGESVNEIATFLFYIFIGHKHHTRWLRTRAAPTKGQKLYMPYFDAERFARLLEKEGFSAAQAKTVIHALDDVVDESTINVTNDLVSKADQEQTITHYKEDFTKLKKDIQIMERRDVEEVKSANERLKLEIEKLKKSLREELVRSQAGVRLDLNLDKGRIRDETIEQHNRLKQTDDKIENEIQALQRQMEGIKFQILQYMIGTITGAGTLVLVARAFSTAYIQRQAVTGTEDKSYTHILTETKGKVGLITLNRPKALNALCSDLFTEVNEALKSYDNNDNIGAVVITGSKKAFAAGADIKEMKDNTFVDTYKTNFLGHWAEMTEIKKPIIAAVNGYALGGGCELAMMCDIIYAGEKAVFGQPEIKLGVIPGAGGSQRLVKAVGKSKAMEMILTGNVNLNASEALNLGLVSKVVPIDDLVDEAVKTAGVIANMSQPSVQMAKEAINKSFEVPLSAGLRWERIFFQSLFGTEGMNAFAEKRAATFTNK</sequence>
<evidence type="ECO:0000313" key="19">
    <source>
        <dbReference type="Proteomes" id="UP000613177"/>
    </source>
</evidence>
<feature type="transmembrane region" description="Helical" evidence="16">
    <location>
        <begin position="584"/>
        <end position="605"/>
    </location>
</feature>
<keyword evidence="11 16" id="KW-0472">Membrane</keyword>
<name>A0A8H7SQ23_9FUNG</name>
<dbReference type="Gene3D" id="1.10.12.10">
    <property type="entry name" value="Lyase 2-enoyl-coa Hydratase, Chain A, domain 2"/>
    <property type="match status" value="1"/>
</dbReference>
<comment type="caution">
    <text evidence="18">The sequence shown here is derived from an EMBL/GenBank/DDBJ whole genome shotgun (WGS) entry which is preliminary data.</text>
</comment>
<feature type="transmembrane region" description="Helical" evidence="16">
    <location>
        <begin position="360"/>
        <end position="380"/>
    </location>
</feature>
<comment type="subcellular location">
    <subcellularLocation>
        <location evidence="2">Membrane</location>
    </subcellularLocation>
    <subcellularLocation>
        <location evidence="1">Mitochondrion</location>
    </subcellularLocation>
</comment>
<dbReference type="Gene3D" id="3.90.226.10">
    <property type="entry name" value="2-enoyl-CoA Hydratase, Chain A, domain 1"/>
    <property type="match status" value="1"/>
</dbReference>
<evidence type="ECO:0000256" key="6">
    <source>
        <dbReference type="ARBA" id="ARBA00022832"/>
    </source>
</evidence>
<evidence type="ECO:0000256" key="12">
    <source>
        <dbReference type="ARBA" id="ARBA00023239"/>
    </source>
</evidence>
<dbReference type="AlphaFoldDB" id="A0A8H7SQ23"/>
<reference evidence="18" key="1">
    <citation type="submission" date="2021-01" db="EMBL/GenBank/DDBJ databases">
        <title>Metabolic potential, ecology and presence of endohyphal bacteria is reflected in genomic diversity of Mucoromycotina.</title>
        <authorList>
            <person name="Muszewska A."/>
            <person name="Okrasinska A."/>
            <person name="Steczkiewicz K."/>
            <person name="Drgas O."/>
            <person name="Orlowska M."/>
            <person name="Perlinska-Lenart U."/>
            <person name="Aleksandrzak-Piekarczyk T."/>
            <person name="Szatraj K."/>
            <person name="Zielenkiewicz U."/>
            <person name="Pilsyk S."/>
            <person name="Malc E."/>
            <person name="Mieczkowski P."/>
            <person name="Kruszewska J.S."/>
            <person name="Biernat P."/>
            <person name="Pawlowska J."/>
        </authorList>
    </citation>
    <scope>NUCLEOTIDE SEQUENCE</scope>
    <source>
        <strain evidence="18">WA0000018081</strain>
    </source>
</reference>
<evidence type="ECO:0000256" key="10">
    <source>
        <dbReference type="ARBA" id="ARBA00023128"/>
    </source>
</evidence>
<dbReference type="GO" id="GO:0016020">
    <property type="term" value="C:membrane"/>
    <property type="evidence" value="ECO:0007669"/>
    <property type="project" value="UniProtKB-SubCell"/>
</dbReference>
<feature type="domain" description="GOST seven transmembrane" evidence="17">
    <location>
        <begin position="172"/>
        <end position="389"/>
    </location>
</feature>
<evidence type="ECO:0000256" key="2">
    <source>
        <dbReference type="ARBA" id="ARBA00004370"/>
    </source>
</evidence>
<protein>
    <recommendedName>
        <fullName evidence="13">Probable enoyl-CoA hydratase, mitochondrial</fullName>
        <ecNumber evidence="4">4.2.1.17</ecNumber>
    </recommendedName>
</protein>
<evidence type="ECO:0000256" key="9">
    <source>
        <dbReference type="ARBA" id="ARBA00023098"/>
    </source>
</evidence>
<dbReference type="InterPro" id="IPR024461">
    <property type="entry name" value="CCDC90-like"/>
</dbReference>
<dbReference type="Proteomes" id="UP000613177">
    <property type="component" value="Unassembled WGS sequence"/>
</dbReference>